<evidence type="ECO:0000313" key="2">
    <source>
        <dbReference type="EMBL" id="KAG7174608.1"/>
    </source>
</evidence>
<comment type="caution">
    <text evidence="2">The sequence shown here is derived from an EMBL/GenBank/DDBJ whole genome shotgun (WGS) entry which is preliminary data.</text>
</comment>
<proteinExistence type="predicted"/>
<accession>A0A8J5N8E2</accession>
<feature type="region of interest" description="Disordered" evidence="1">
    <location>
        <begin position="28"/>
        <end position="68"/>
    </location>
</feature>
<evidence type="ECO:0000313" key="3">
    <source>
        <dbReference type="Proteomes" id="UP000747542"/>
    </source>
</evidence>
<evidence type="ECO:0000256" key="1">
    <source>
        <dbReference type="SAM" id="MobiDB-lite"/>
    </source>
</evidence>
<dbReference type="Proteomes" id="UP000747542">
    <property type="component" value="Unassembled WGS sequence"/>
</dbReference>
<reference evidence="2" key="1">
    <citation type="journal article" date="2021" name="Sci. Adv.">
        <title>The American lobster genome reveals insights on longevity, neural, and immune adaptations.</title>
        <authorList>
            <person name="Polinski J.M."/>
            <person name="Zimin A.V."/>
            <person name="Clark K.F."/>
            <person name="Kohn A.B."/>
            <person name="Sadowski N."/>
            <person name="Timp W."/>
            <person name="Ptitsyn A."/>
            <person name="Khanna P."/>
            <person name="Romanova D.Y."/>
            <person name="Williams P."/>
            <person name="Greenwood S.J."/>
            <person name="Moroz L.L."/>
            <person name="Walt D.R."/>
            <person name="Bodnar A.G."/>
        </authorList>
    </citation>
    <scope>NUCLEOTIDE SEQUENCE</scope>
    <source>
        <strain evidence="2">GMGI-L3</strain>
    </source>
</reference>
<gene>
    <name evidence="2" type="ORF">Hamer_G015733</name>
</gene>
<dbReference type="EMBL" id="JAHLQT010007499">
    <property type="protein sequence ID" value="KAG7174608.1"/>
    <property type="molecule type" value="Genomic_DNA"/>
</dbReference>
<sequence>MHTGGTRGHHYDARVDAFLPALLEARHRSLPPPLPLTDTYAAQPGTAPRSRRPAVTPRHPHIHTVGLL</sequence>
<name>A0A8J5N8E2_HOMAM</name>
<protein>
    <submittedName>
        <fullName evidence="2">Uncharacterized protein</fullName>
    </submittedName>
</protein>
<keyword evidence="3" id="KW-1185">Reference proteome</keyword>
<organism evidence="2 3">
    <name type="scientific">Homarus americanus</name>
    <name type="common">American lobster</name>
    <dbReference type="NCBI Taxonomy" id="6706"/>
    <lineage>
        <taxon>Eukaryota</taxon>
        <taxon>Metazoa</taxon>
        <taxon>Ecdysozoa</taxon>
        <taxon>Arthropoda</taxon>
        <taxon>Crustacea</taxon>
        <taxon>Multicrustacea</taxon>
        <taxon>Malacostraca</taxon>
        <taxon>Eumalacostraca</taxon>
        <taxon>Eucarida</taxon>
        <taxon>Decapoda</taxon>
        <taxon>Pleocyemata</taxon>
        <taxon>Astacidea</taxon>
        <taxon>Nephropoidea</taxon>
        <taxon>Nephropidae</taxon>
        <taxon>Homarus</taxon>
    </lineage>
</organism>
<dbReference type="AlphaFoldDB" id="A0A8J5N8E2"/>